<comment type="similarity">
    <text evidence="1">Belongs to the snRNP Sm proteins family.</text>
</comment>
<dbReference type="InterPro" id="IPR022901">
    <property type="entry name" value="snRNP_Sm-like_arc"/>
</dbReference>
<dbReference type="PANTHER" id="PTHR10553">
    <property type="entry name" value="SMALL NUCLEAR RIBONUCLEOPROTEIN"/>
    <property type="match status" value="1"/>
</dbReference>
<dbReference type="PROSITE" id="PS52002">
    <property type="entry name" value="SM"/>
    <property type="match status" value="1"/>
</dbReference>
<evidence type="ECO:0000256" key="2">
    <source>
        <dbReference type="ARBA" id="ARBA00021121"/>
    </source>
</evidence>
<evidence type="ECO:0000313" key="5">
    <source>
        <dbReference type="EMBL" id="ABW02352.1"/>
    </source>
</evidence>
<dbReference type="GO" id="GO:0003723">
    <property type="term" value="F:RNA binding"/>
    <property type="evidence" value="ECO:0007669"/>
    <property type="project" value="InterPro"/>
</dbReference>
<dbReference type="RefSeq" id="WP_012186571.1">
    <property type="nucleotide sequence ID" value="NC_009954.1"/>
</dbReference>
<dbReference type="Gene3D" id="2.30.30.100">
    <property type="match status" value="1"/>
</dbReference>
<dbReference type="InterPro" id="IPR047575">
    <property type="entry name" value="Sm"/>
</dbReference>
<keyword evidence="3 5" id="KW-0687">Ribonucleoprotein</keyword>
<accession>A8M9D3</accession>
<dbReference type="KEGG" id="cma:Cmaq_1529"/>
<dbReference type="SMART" id="SM00651">
    <property type="entry name" value="Sm"/>
    <property type="match status" value="1"/>
</dbReference>
<dbReference type="GeneID" id="5709196"/>
<dbReference type="EMBL" id="CP000852">
    <property type="protein sequence ID" value="ABW02352.1"/>
    <property type="molecule type" value="Genomic_DNA"/>
</dbReference>
<dbReference type="Proteomes" id="UP000001137">
    <property type="component" value="Chromosome"/>
</dbReference>
<sequence length="79" mass="8799">MASRCMKFVQDELSSVVGSTVLVKLRDGTTIRGTLKNYDQHMNLLLDDTEEIIDPKTSIKRGMVVIRGDTVLFVSPITT</sequence>
<reference evidence="5 6" key="1">
    <citation type="submission" date="2007-10" db="EMBL/GenBank/DDBJ databases">
        <title>Complete sequence of Caldivirga maquilingensis IC-167.</title>
        <authorList>
            <consortium name="US DOE Joint Genome Institute"/>
            <person name="Copeland A."/>
            <person name="Lucas S."/>
            <person name="Lapidus A."/>
            <person name="Barry K."/>
            <person name="Glavina del Rio T."/>
            <person name="Dalin E."/>
            <person name="Tice H."/>
            <person name="Pitluck S."/>
            <person name="Saunders E."/>
            <person name="Brettin T."/>
            <person name="Bruce D."/>
            <person name="Detter J.C."/>
            <person name="Han C."/>
            <person name="Schmutz J."/>
            <person name="Larimer F."/>
            <person name="Land M."/>
            <person name="Hauser L."/>
            <person name="Kyrpides N."/>
            <person name="Ivanova N."/>
            <person name="Biddle J.F."/>
            <person name="Zhang Z."/>
            <person name="Fitz-Gibbon S.T."/>
            <person name="Lowe T.M."/>
            <person name="Saltikov C."/>
            <person name="House C.H."/>
            <person name="Richardson P."/>
        </authorList>
    </citation>
    <scope>NUCLEOTIDE SEQUENCE [LARGE SCALE GENOMIC DNA]</scope>
    <source>
        <strain evidence="6">ATCC 700844 / DSM 13496 / JCM 10307 / IC-167</strain>
    </source>
</reference>
<evidence type="ECO:0000313" key="6">
    <source>
        <dbReference type="Proteomes" id="UP000001137"/>
    </source>
</evidence>
<dbReference type="GO" id="GO:1990904">
    <property type="term" value="C:ribonucleoprotein complex"/>
    <property type="evidence" value="ECO:0007669"/>
    <property type="project" value="UniProtKB-KW"/>
</dbReference>
<dbReference type="AlphaFoldDB" id="A8M9D3"/>
<dbReference type="eggNOG" id="arCOG00998">
    <property type="taxonomic scope" value="Archaea"/>
</dbReference>
<organism evidence="5 6">
    <name type="scientific">Caldivirga maquilingensis (strain ATCC 700844 / DSM 13496 / JCM 10307 / IC-167)</name>
    <dbReference type="NCBI Taxonomy" id="397948"/>
    <lineage>
        <taxon>Archaea</taxon>
        <taxon>Thermoproteota</taxon>
        <taxon>Thermoprotei</taxon>
        <taxon>Thermoproteales</taxon>
        <taxon>Thermoproteaceae</taxon>
        <taxon>Caldivirga</taxon>
    </lineage>
</organism>
<dbReference type="PANTHER" id="PTHR10553:SF5">
    <property type="entry name" value="U6 SNRNA-ASSOCIATED SM-LIKE PROTEIN LSM7"/>
    <property type="match status" value="1"/>
</dbReference>
<dbReference type="InterPro" id="IPR010920">
    <property type="entry name" value="LSM_dom_sf"/>
</dbReference>
<dbReference type="Pfam" id="PF01423">
    <property type="entry name" value="LSM"/>
    <property type="match status" value="1"/>
</dbReference>
<protein>
    <recommendedName>
        <fullName evidence="2">Putative snRNP Sm-like protein</fullName>
    </recommendedName>
</protein>
<gene>
    <name evidence="5" type="ordered locus">Cmaq_1529</name>
</gene>
<dbReference type="HOGENOM" id="CLU_076902_11_1_2"/>
<dbReference type="SUPFAM" id="SSF50182">
    <property type="entry name" value="Sm-like ribonucleoproteins"/>
    <property type="match status" value="1"/>
</dbReference>
<keyword evidence="6" id="KW-1185">Reference proteome</keyword>
<evidence type="ECO:0000256" key="3">
    <source>
        <dbReference type="ARBA" id="ARBA00023274"/>
    </source>
</evidence>
<dbReference type="STRING" id="397948.Cmaq_1529"/>
<dbReference type="InterPro" id="IPR044641">
    <property type="entry name" value="Lsm7/SmG-like"/>
</dbReference>
<proteinExistence type="inferred from homology"/>
<dbReference type="InterPro" id="IPR001163">
    <property type="entry name" value="Sm_dom_euk/arc"/>
</dbReference>
<evidence type="ECO:0000256" key="1">
    <source>
        <dbReference type="ARBA" id="ARBA00006850"/>
    </source>
</evidence>
<name>A8M9D3_CALMQ</name>
<evidence type="ECO:0000259" key="4">
    <source>
        <dbReference type="PROSITE" id="PS52002"/>
    </source>
</evidence>
<feature type="domain" description="Sm" evidence="4">
    <location>
        <begin position="8"/>
        <end position="79"/>
    </location>
</feature>
<dbReference type="CDD" id="cd01731">
    <property type="entry name" value="archaeal_Sm1"/>
    <property type="match status" value="1"/>
</dbReference>